<gene>
    <name evidence="1" type="ORF">SAMN05421854_110165</name>
</gene>
<dbReference type="AlphaFoldDB" id="A0A1I5XD63"/>
<organism evidence="1 2">
    <name type="scientific">Amycolatopsis rubida</name>
    <dbReference type="NCBI Taxonomy" id="112413"/>
    <lineage>
        <taxon>Bacteria</taxon>
        <taxon>Bacillati</taxon>
        <taxon>Actinomycetota</taxon>
        <taxon>Actinomycetes</taxon>
        <taxon>Pseudonocardiales</taxon>
        <taxon>Pseudonocardiaceae</taxon>
        <taxon>Amycolatopsis</taxon>
    </lineage>
</organism>
<name>A0A1I5XD63_9PSEU</name>
<dbReference type="OrthoDB" id="3260856at2"/>
<evidence type="ECO:0000313" key="2">
    <source>
        <dbReference type="Proteomes" id="UP000199137"/>
    </source>
</evidence>
<sequence>MRVKGTGGWTAAAGLDRDLAAGIEREAIVPPPTMPPHRAPGERVLAEFSRARRVALRYERFHGRDVEYLPGGPSFVFGSPELVGAVVAGTAAMRMRGRRKARTMSAAQWHEYDLATVVVTTHRLWCQSDGDWKNFNYDQIALVELDASAPAPALTLGFYAANSLRLSGEWAAWIAVAVAYGAYGRNACTLPALAPLRSANPSAATPAAATAVNARGRSWR</sequence>
<dbReference type="Proteomes" id="UP000199137">
    <property type="component" value="Unassembled WGS sequence"/>
</dbReference>
<protein>
    <submittedName>
        <fullName evidence="1">Uncharacterized protein</fullName>
    </submittedName>
</protein>
<reference evidence="1 2" key="1">
    <citation type="submission" date="2016-10" db="EMBL/GenBank/DDBJ databases">
        <authorList>
            <person name="de Groot N.N."/>
        </authorList>
    </citation>
    <scope>NUCLEOTIDE SEQUENCE [LARGE SCALE GENOMIC DNA]</scope>
    <source>
        <strain evidence="1 2">DSM 44637</strain>
    </source>
</reference>
<dbReference type="RefSeq" id="WP_093575706.1">
    <property type="nucleotide sequence ID" value="NZ_FOWC01000010.1"/>
</dbReference>
<evidence type="ECO:0000313" key="1">
    <source>
        <dbReference type="EMBL" id="SFQ29915.1"/>
    </source>
</evidence>
<proteinExistence type="predicted"/>
<accession>A0A1I5XD63</accession>
<dbReference type="EMBL" id="FOWC01000010">
    <property type="protein sequence ID" value="SFQ29915.1"/>
    <property type="molecule type" value="Genomic_DNA"/>
</dbReference>